<protein>
    <submittedName>
        <fullName evidence="1">Uncharacterized protein</fullName>
    </submittedName>
</protein>
<dbReference type="EMBL" id="CAIIXF020000006">
    <property type="protein sequence ID" value="CAH1785878.1"/>
    <property type="molecule type" value="Genomic_DNA"/>
</dbReference>
<organism evidence="1 2">
    <name type="scientific">Owenia fusiformis</name>
    <name type="common">Polychaete worm</name>
    <dbReference type="NCBI Taxonomy" id="6347"/>
    <lineage>
        <taxon>Eukaryota</taxon>
        <taxon>Metazoa</taxon>
        <taxon>Spiralia</taxon>
        <taxon>Lophotrochozoa</taxon>
        <taxon>Annelida</taxon>
        <taxon>Polychaeta</taxon>
        <taxon>Sedentaria</taxon>
        <taxon>Canalipalpata</taxon>
        <taxon>Sabellida</taxon>
        <taxon>Oweniida</taxon>
        <taxon>Oweniidae</taxon>
        <taxon>Owenia</taxon>
    </lineage>
</organism>
<dbReference type="Proteomes" id="UP000749559">
    <property type="component" value="Unassembled WGS sequence"/>
</dbReference>
<proteinExistence type="predicted"/>
<accession>A0A8J1U4X1</accession>
<name>A0A8J1U4X1_OWEFU</name>
<sequence length="153" mass="17593">MTTLWSIIGILLYVLIVLVNSKAVLLDEEECGTLTHSRGVRYLLADNPGRILAARVRKQVASLYGKRLRTYNLRSYRRQESPPDERDLINYYMKIKVKHREYVHIKVSRYIPAPSKPRSPFLRWAVKGFRRQDCICGDTPTCTIPKAATKATG</sequence>
<keyword evidence="2" id="KW-1185">Reference proteome</keyword>
<dbReference type="AlphaFoldDB" id="A0A8J1U4X1"/>
<evidence type="ECO:0000313" key="1">
    <source>
        <dbReference type="EMBL" id="CAH1785878.1"/>
    </source>
</evidence>
<reference evidence="1" key="1">
    <citation type="submission" date="2022-03" db="EMBL/GenBank/DDBJ databases">
        <authorList>
            <person name="Martin C."/>
        </authorList>
    </citation>
    <scope>NUCLEOTIDE SEQUENCE</scope>
</reference>
<comment type="caution">
    <text evidence="1">The sequence shown here is derived from an EMBL/GenBank/DDBJ whole genome shotgun (WGS) entry which is preliminary data.</text>
</comment>
<gene>
    <name evidence="1" type="ORF">OFUS_LOCUS11881</name>
</gene>
<evidence type="ECO:0000313" key="2">
    <source>
        <dbReference type="Proteomes" id="UP000749559"/>
    </source>
</evidence>
<dbReference type="Gene3D" id="3.10.450.10">
    <property type="match status" value="1"/>
</dbReference>